<dbReference type="InterPro" id="IPR039765">
    <property type="entry name" value="Yip5/YIPF1/YIPF2"/>
</dbReference>
<keyword evidence="1" id="KW-1133">Transmembrane helix</keyword>
<protein>
    <submittedName>
        <fullName evidence="2">Uncharacterized protein</fullName>
    </submittedName>
</protein>
<accession>A0A0G4MTD8</accession>
<feature type="non-terminal residue" evidence="2">
    <location>
        <position position="70"/>
    </location>
</feature>
<feature type="non-terminal residue" evidence="2">
    <location>
        <position position="1"/>
    </location>
</feature>
<dbReference type="EMBL" id="CVQI01030236">
    <property type="protein sequence ID" value="CRK37543.1"/>
    <property type="molecule type" value="Genomic_DNA"/>
</dbReference>
<dbReference type="GO" id="GO:0005794">
    <property type="term" value="C:Golgi apparatus"/>
    <property type="evidence" value="ECO:0007669"/>
    <property type="project" value="InterPro"/>
</dbReference>
<name>A0A0G4MTD8_VERLO</name>
<dbReference type="GO" id="GO:0016192">
    <property type="term" value="P:vesicle-mediated transport"/>
    <property type="evidence" value="ECO:0007669"/>
    <property type="project" value="InterPro"/>
</dbReference>
<evidence type="ECO:0000313" key="2">
    <source>
        <dbReference type="EMBL" id="CRK37543.1"/>
    </source>
</evidence>
<keyword evidence="1" id="KW-0472">Membrane</keyword>
<organism evidence="2 3">
    <name type="scientific">Verticillium longisporum</name>
    <name type="common">Verticillium dahliae var. longisporum</name>
    <dbReference type="NCBI Taxonomy" id="100787"/>
    <lineage>
        <taxon>Eukaryota</taxon>
        <taxon>Fungi</taxon>
        <taxon>Dikarya</taxon>
        <taxon>Ascomycota</taxon>
        <taxon>Pezizomycotina</taxon>
        <taxon>Sordariomycetes</taxon>
        <taxon>Hypocreomycetidae</taxon>
        <taxon>Glomerellales</taxon>
        <taxon>Plectosphaerellaceae</taxon>
        <taxon>Verticillium</taxon>
    </lineage>
</organism>
<dbReference type="PANTHER" id="PTHR12822">
    <property type="entry name" value="PROTEIN YIPF"/>
    <property type="match status" value="1"/>
</dbReference>
<proteinExistence type="predicted"/>
<dbReference type="GO" id="GO:0031267">
    <property type="term" value="F:small GTPase binding"/>
    <property type="evidence" value="ECO:0007669"/>
    <property type="project" value="InterPro"/>
</dbReference>
<dbReference type="Proteomes" id="UP000045706">
    <property type="component" value="Unassembled WGS sequence"/>
</dbReference>
<feature type="transmembrane region" description="Helical" evidence="1">
    <location>
        <begin position="32"/>
        <end position="53"/>
    </location>
</feature>
<sequence>SANLLECWALYGYSNLIWIPVALISWSPITILNWVFVAVGFGLSVAFLLRNLYPVLSATDRQTSKILLIV</sequence>
<evidence type="ECO:0000313" key="3">
    <source>
        <dbReference type="Proteomes" id="UP000045706"/>
    </source>
</evidence>
<keyword evidence="1" id="KW-0812">Transmembrane</keyword>
<evidence type="ECO:0000256" key="1">
    <source>
        <dbReference type="SAM" id="Phobius"/>
    </source>
</evidence>
<dbReference type="AlphaFoldDB" id="A0A0G4MTD8"/>
<dbReference type="PANTHER" id="PTHR12822:SF2">
    <property type="entry name" value="PROTEIN YIPF"/>
    <property type="match status" value="1"/>
</dbReference>
<reference evidence="3" key="1">
    <citation type="submission" date="2015-05" db="EMBL/GenBank/DDBJ databases">
        <authorList>
            <person name="Fogelqvist Johan"/>
        </authorList>
    </citation>
    <scope>NUCLEOTIDE SEQUENCE [LARGE SCALE GENOMIC DNA]</scope>
</reference>
<gene>
    <name evidence="2" type="ORF">BN1723_018647</name>
</gene>
<feature type="transmembrane region" description="Helical" evidence="1">
    <location>
        <begin position="7"/>
        <end position="26"/>
    </location>
</feature>